<dbReference type="InterPro" id="IPR044946">
    <property type="entry name" value="Restrct_endonuc_typeI_TRD_sf"/>
</dbReference>
<evidence type="ECO:0000256" key="2">
    <source>
        <dbReference type="ARBA" id="ARBA00022747"/>
    </source>
</evidence>
<dbReference type="Proteomes" id="UP000188947">
    <property type="component" value="Unassembled WGS sequence"/>
</dbReference>
<evidence type="ECO:0000259" key="4">
    <source>
        <dbReference type="Pfam" id="PF01420"/>
    </source>
</evidence>
<dbReference type="NCBIfam" id="NF047740">
    <property type="entry name" value="antiphage_MADS5"/>
    <property type="match status" value="1"/>
</dbReference>
<keyword evidence="6" id="KW-1185">Reference proteome</keyword>
<organism evidence="5 6">
    <name type="scientific">Elizabethkingia meningoseptica</name>
    <name type="common">Chryseobacterium meningosepticum</name>
    <dbReference type="NCBI Taxonomy" id="238"/>
    <lineage>
        <taxon>Bacteria</taxon>
        <taxon>Pseudomonadati</taxon>
        <taxon>Bacteroidota</taxon>
        <taxon>Flavobacteriia</taxon>
        <taxon>Flavobacteriales</taxon>
        <taxon>Weeksellaceae</taxon>
        <taxon>Elizabethkingia</taxon>
    </lineage>
</organism>
<dbReference type="InterPro" id="IPR000055">
    <property type="entry name" value="Restrct_endonuc_typeI_TRD"/>
</dbReference>
<evidence type="ECO:0000313" key="6">
    <source>
        <dbReference type="Proteomes" id="UP000188947"/>
    </source>
</evidence>
<protein>
    <recommendedName>
        <fullName evidence="4">Type I restriction modification DNA specificity domain-containing protein</fullName>
    </recommendedName>
</protein>
<name>A0A1T3F3Z1_ELIME</name>
<dbReference type="SUPFAM" id="SSF116734">
    <property type="entry name" value="DNA methylase specificity domain"/>
    <property type="match status" value="2"/>
</dbReference>
<sequence>MKIATVSNKNIVNGSKIMKPNYHLNYGKKRIDKAIQNKRPFVELKHAVQDIYTGGIFRRLFVEREEFGLPYISAQHMMNSNPLEIAKVISKKHTPRQEDMTLRTNQILVSCAGTVGNVRLIDEDLDGIIGSQDIIRVISDNSKFPYGYIYAFLASPTAYNYIQSYIYGTVVPRIEPKTLANLPVPNLSKIQQQKIHDYIVEASKLRVEANRLLKQAINYIENQYNFRTAPKTFKVNISTIKNGDKYTNENRLEADYYLPNKTFIESQIRTKNNALLGDLCESVNISNLRARTFVNKGITLFTGQSLGLLKPDLTKQLSRTLTRNIEQNLTKDGDVLVSAFGTLGKTEYCYKNFYTGVFASQQIVRIRVNKSKIDEGYLYVFLKSKVGQELIQKFKTGSVIEWANWNNFCSILVPIPDDLGNSIGNTARIVATKFDAAFKLESQAIALIEKEIDLWQVS</sequence>
<dbReference type="InterPro" id="IPR052021">
    <property type="entry name" value="Type-I_RS_S_subunit"/>
</dbReference>
<dbReference type="RefSeq" id="WP_077564209.1">
    <property type="nucleotide sequence ID" value="NZ_CP016378.1"/>
</dbReference>
<dbReference type="Pfam" id="PF01420">
    <property type="entry name" value="Methylase_S"/>
    <property type="match status" value="2"/>
</dbReference>
<evidence type="ECO:0000256" key="1">
    <source>
        <dbReference type="ARBA" id="ARBA00010923"/>
    </source>
</evidence>
<keyword evidence="3" id="KW-0238">DNA-binding</keyword>
<dbReference type="Gene3D" id="3.90.220.20">
    <property type="entry name" value="DNA methylase specificity domains"/>
    <property type="match status" value="2"/>
</dbReference>
<dbReference type="STRING" id="238.BBD35_01880"/>
<dbReference type="OrthoDB" id="9811611at2"/>
<feature type="domain" description="Type I restriction modification DNA specificity" evidence="4">
    <location>
        <begin position="276"/>
        <end position="418"/>
    </location>
</feature>
<keyword evidence="2" id="KW-0680">Restriction system</keyword>
<comment type="similarity">
    <text evidence="1">Belongs to the type-I restriction system S methylase family.</text>
</comment>
<reference evidence="5 6" key="1">
    <citation type="submission" date="2016-11" db="EMBL/GenBank/DDBJ databases">
        <title>Genome sequence and comparative genomic analysis of clinical strain Elizabethkingia meningoseptica 61421 PRCM.</title>
        <authorList>
            <person name="Wang M."/>
            <person name="Hu S."/>
            <person name="Cao L."/>
            <person name="Jiang T."/>
            <person name="Zhou Y."/>
            <person name="Ming D."/>
        </authorList>
    </citation>
    <scope>NUCLEOTIDE SEQUENCE [LARGE SCALE GENOMIC DNA]</scope>
    <source>
        <strain evidence="5 6">61421 PRCM</strain>
    </source>
</reference>
<dbReference type="GO" id="GO:0009307">
    <property type="term" value="P:DNA restriction-modification system"/>
    <property type="evidence" value="ECO:0007669"/>
    <property type="project" value="UniProtKB-KW"/>
</dbReference>
<gene>
    <name evidence="5" type="ORF">BMF97_02230</name>
</gene>
<dbReference type="PANTHER" id="PTHR30408">
    <property type="entry name" value="TYPE-1 RESTRICTION ENZYME ECOKI SPECIFICITY PROTEIN"/>
    <property type="match status" value="1"/>
</dbReference>
<proteinExistence type="inferred from homology"/>
<dbReference type="PANTHER" id="PTHR30408:SF12">
    <property type="entry name" value="TYPE I RESTRICTION ENZYME MJAVIII SPECIFICITY SUBUNIT"/>
    <property type="match status" value="1"/>
</dbReference>
<comment type="caution">
    <text evidence="5">The sequence shown here is derived from an EMBL/GenBank/DDBJ whole genome shotgun (WGS) entry which is preliminary data.</text>
</comment>
<evidence type="ECO:0000313" key="5">
    <source>
        <dbReference type="EMBL" id="OOH98107.1"/>
    </source>
</evidence>
<dbReference type="EMBL" id="MPOG01000001">
    <property type="protein sequence ID" value="OOH98107.1"/>
    <property type="molecule type" value="Genomic_DNA"/>
</dbReference>
<dbReference type="AlphaFoldDB" id="A0A1T3F3Z1"/>
<accession>A0A1T3F3Z1</accession>
<feature type="domain" description="Type I restriction modification DNA specificity" evidence="4">
    <location>
        <begin position="63"/>
        <end position="204"/>
    </location>
</feature>
<dbReference type="GO" id="GO:0003677">
    <property type="term" value="F:DNA binding"/>
    <property type="evidence" value="ECO:0007669"/>
    <property type="project" value="UniProtKB-KW"/>
</dbReference>
<evidence type="ECO:0000256" key="3">
    <source>
        <dbReference type="ARBA" id="ARBA00023125"/>
    </source>
</evidence>